<protein>
    <submittedName>
        <fullName evidence="1">Uncharacterized protein</fullName>
    </submittedName>
</protein>
<dbReference type="Proteomes" id="UP000193435">
    <property type="component" value="Unassembled WGS sequence"/>
</dbReference>
<evidence type="ECO:0000313" key="2">
    <source>
        <dbReference type="Proteomes" id="UP000193435"/>
    </source>
</evidence>
<dbReference type="RefSeq" id="WP_085558543.1">
    <property type="nucleotide sequence ID" value="NZ_FOAH01000062.1"/>
</dbReference>
<dbReference type="STRING" id="1073423.SAMN04488700_0170"/>
<sequence length="65" mass="7599">MINKKQDIVAISLHQMDLSAKESDKKNPQNLKLACKIRDVTSNRDIYIYNGIDKYILYTLLKELE</sequence>
<dbReference type="AlphaFoldDB" id="A0A1X7MR41"/>
<accession>A0A1X7MR41</accession>
<proteinExistence type="predicted"/>
<keyword evidence="2" id="KW-1185">Reference proteome</keyword>
<evidence type="ECO:0000313" key="1">
    <source>
        <dbReference type="EMBL" id="SMH26506.1"/>
    </source>
</evidence>
<gene>
    <name evidence="1" type="ORF">SAMN04488700_0170</name>
</gene>
<name>A0A1X7MR41_9LACT</name>
<dbReference type="EMBL" id="FXBJ01000002">
    <property type="protein sequence ID" value="SMH26506.1"/>
    <property type="molecule type" value="Genomic_DNA"/>
</dbReference>
<organism evidence="1 2">
    <name type="scientific">Carnobacterium iners</name>
    <dbReference type="NCBI Taxonomy" id="1073423"/>
    <lineage>
        <taxon>Bacteria</taxon>
        <taxon>Bacillati</taxon>
        <taxon>Bacillota</taxon>
        <taxon>Bacilli</taxon>
        <taxon>Lactobacillales</taxon>
        <taxon>Carnobacteriaceae</taxon>
        <taxon>Carnobacterium</taxon>
    </lineage>
</organism>
<reference evidence="1 2" key="1">
    <citation type="submission" date="2017-04" db="EMBL/GenBank/DDBJ databases">
        <authorList>
            <person name="Afonso C.L."/>
            <person name="Miller P.J."/>
            <person name="Scott M.A."/>
            <person name="Spackman E."/>
            <person name="Goraichik I."/>
            <person name="Dimitrov K.M."/>
            <person name="Suarez D.L."/>
            <person name="Swayne D.E."/>
        </authorList>
    </citation>
    <scope>NUCLEOTIDE SEQUENCE [LARGE SCALE GENOMIC DNA]</scope>
    <source>
        <strain evidence="1 2">LMG26642</strain>
    </source>
</reference>